<feature type="domain" description="Aldehyde dehydrogenase" evidence="7">
    <location>
        <begin position="12"/>
        <end position="468"/>
    </location>
</feature>
<dbReference type="CDD" id="cd07138">
    <property type="entry name" value="ALDH_CddD_SSP0762"/>
    <property type="match status" value="1"/>
</dbReference>
<dbReference type="InterPro" id="IPR015590">
    <property type="entry name" value="Aldehyde_DH_dom"/>
</dbReference>
<comment type="similarity">
    <text evidence="1 6">Belongs to the aldehyde dehydrogenase family.</text>
</comment>
<dbReference type="RefSeq" id="WP_237978124.1">
    <property type="nucleotide sequence ID" value="NZ_JAKNCT010000003.1"/>
</dbReference>
<keyword evidence="9" id="KW-1185">Reference proteome</keyword>
<evidence type="ECO:0000313" key="9">
    <source>
        <dbReference type="Proteomes" id="UP001297600"/>
    </source>
</evidence>
<proteinExistence type="inferred from homology"/>
<dbReference type="Pfam" id="PF00171">
    <property type="entry name" value="Aldedh"/>
    <property type="match status" value="1"/>
</dbReference>
<feature type="active site" evidence="5">
    <location>
        <position position="244"/>
    </location>
</feature>
<dbReference type="PANTHER" id="PTHR42804:SF1">
    <property type="entry name" value="ALDEHYDE DEHYDROGENASE-RELATED"/>
    <property type="match status" value="1"/>
</dbReference>
<comment type="caution">
    <text evidence="8">The sequence shown here is derived from an EMBL/GenBank/DDBJ whole genome shotgun (WGS) entry which is preliminary data.</text>
</comment>
<evidence type="ECO:0000256" key="3">
    <source>
        <dbReference type="ARBA" id="ARBA00024226"/>
    </source>
</evidence>
<dbReference type="PROSITE" id="PS00687">
    <property type="entry name" value="ALDEHYDE_DEHYDR_GLU"/>
    <property type="match status" value="1"/>
</dbReference>
<dbReference type="InterPro" id="IPR016163">
    <property type="entry name" value="Ald_DH_C"/>
</dbReference>
<accession>A0ABS9MQ47</accession>
<dbReference type="PANTHER" id="PTHR42804">
    <property type="entry name" value="ALDEHYDE DEHYDROGENASE"/>
    <property type="match status" value="1"/>
</dbReference>
<evidence type="ECO:0000256" key="4">
    <source>
        <dbReference type="ARBA" id="ARBA00049194"/>
    </source>
</evidence>
<evidence type="ECO:0000259" key="7">
    <source>
        <dbReference type="Pfam" id="PF00171"/>
    </source>
</evidence>
<sequence>MDFGKIFIAGRWSEPASKDWIVVENPATREEIARVPACSSEDVDRAVKAASAAFPAWAAMPLEGRMALMERFLEQFRSLEPQLVDITVRELGSPVAFTTKSQVEYQYVRTRSYIDLAPKVPLFEKMAASSVYREPVGVVGCITPWNYPLGQVIQKIVPALLMGNTVVLKPSQHTPLSSYYLTEAIERAGFPEGVFNLVTGRGSEIGTALSTHPLVAMVSFTGSTSGGITVATNALRSVKRVSLELGGKSPYIILPGLKNWDEPIHILFNSIFLNSGQTCTAFSRLLVPRSEASAIEWRLAEISREYTVGDPRDPAVKLGPVSSERQFRKIRSYIEKGIEEGAKLLVGGVPSEPGPKEGWYVHPVIFTGVSNKMTIARDEIFGPVLCVIAYDSAEEAVAIANDTTYGLNAGVYGEKSLALKVARRIEAGNVYVNSSPRDTSAPFGGFKASGIGREGGVYGMLEFTQQKALFDTKL</sequence>
<dbReference type="PROSITE" id="PS00070">
    <property type="entry name" value="ALDEHYDE_DEHYDR_CYS"/>
    <property type="match status" value="1"/>
</dbReference>
<evidence type="ECO:0000256" key="2">
    <source>
        <dbReference type="ARBA" id="ARBA00023002"/>
    </source>
</evidence>
<dbReference type="Gene3D" id="3.40.605.10">
    <property type="entry name" value="Aldehyde Dehydrogenase, Chain A, domain 1"/>
    <property type="match status" value="1"/>
</dbReference>
<dbReference type="Proteomes" id="UP001297600">
    <property type="component" value="Unassembled WGS sequence"/>
</dbReference>
<dbReference type="InterPro" id="IPR016162">
    <property type="entry name" value="Ald_DH_N"/>
</dbReference>
<organism evidence="8 9">
    <name type="scientific">Mesosutterella porci</name>
    <dbReference type="NCBI Taxonomy" id="2915351"/>
    <lineage>
        <taxon>Bacteria</taxon>
        <taxon>Pseudomonadati</taxon>
        <taxon>Pseudomonadota</taxon>
        <taxon>Betaproteobacteria</taxon>
        <taxon>Burkholderiales</taxon>
        <taxon>Sutterellaceae</taxon>
        <taxon>Mesosutterella</taxon>
    </lineage>
</organism>
<dbReference type="InterPro" id="IPR016161">
    <property type="entry name" value="Ald_DH/histidinol_DH"/>
</dbReference>
<reference evidence="8 9" key="1">
    <citation type="submission" date="2022-02" db="EMBL/GenBank/DDBJ databases">
        <title>Mesosutterella porci, a novel member of the family Sutterellaceae from pig feces.</title>
        <authorList>
            <person name="Wylensek D."/>
            <person name="Clavel T."/>
        </authorList>
    </citation>
    <scope>NUCLEOTIDE SEQUENCE [LARGE SCALE GENOMIC DNA]</scope>
    <source>
        <strain evidence="9">oilRF-744-wt-GAM-9</strain>
    </source>
</reference>
<dbReference type="EC" id="1.2.1.3" evidence="3"/>
<gene>
    <name evidence="8" type="ORF">MAF45_03280</name>
</gene>
<comment type="catalytic activity">
    <reaction evidence="4">
        <text>an aldehyde + NAD(+) + H2O = a carboxylate + NADH + 2 H(+)</text>
        <dbReference type="Rhea" id="RHEA:16185"/>
        <dbReference type="ChEBI" id="CHEBI:15377"/>
        <dbReference type="ChEBI" id="CHEBI:15378"/>
        <dbReference type="ChEBI" id="CHEBI:17478"/>
        <dbReference type="ChEBI" id="CHEBI:29067"/>
        <dbReference type="ChEBI" id="CHEBI:57540"/>
        <dbReference type="ChEBI" id="CHEBI:57945"/>
        <dbReference type="EC" id="1.2.1.3"/>
    </reaction>
</comment>
<keyword evidence="2 6" id="KW-0560">Oxidoreductase</keyword>
<evidence type="ECO:0000313" key="8">
    <source>
        <dbReference type="EMBL" id="MCG5030469.1"/>
    </source>
</evidence>
<dbReference type="InterPro" id="IPR029510">
    <property type="entry name" value="Ald_DH_CS_GLU"/>
</dbReference>
<dbReference type="InterPro" id="IPR016160">
    <property type="entry name" value="Ald_DH_CS_CYS"/>
</dbReference>
<evidence type="ECO:0000256" key="1">
    <source>
        <dbReference type="ARBA" id="ARBA00009986"/>
    </source>
</evidence>
<protein>
    <recommendedName>
        <fullName evidence="3">aldehyde dehydrogenase (NAD(+))</fullName>
        <ecNumber evidence="3">1.2.1.3</ecNumber>
    </recommendedName>
</protein>
<evidence type="ECO:0000256" key="5">
    <source>
        <dbReference type="PROSITE-ProRule" id="PRU10007"/>
    </source>
</evidence>
<dbReference type="Gene3D" id="3.40.309.10">
    <property type="entry name" value="Aldehyde Dehydrogenase, Chain A, domain 2"/>
    <property type="match status" value="1"/>
</dbReference>
<dbReference type="EMBL" id="JAKNCT010000003">
    <property type="protein sequence ID" value="MCG5030469.1"/>
    <property type="molecule type" value="Genomic_DNA"/>
</dbReference>
<evidence type="ECO:0000256" key="6">
    <source>
        <dbReference type="RuleBase" id="RU003345"/>
    </source>
</evidence>
<name>A0ABS9MQ47_9BURK</name>
<dbReference type="SUPFAM" id="SSF53720">
    <property type="entry name" value="ALDH-like"/>
    <property type="match status" value="1"/>
</dbReference>